<dbReference type="GO" id="GO:0016740">
    <property type="term" value="F:transferase activity"/>
    <property type="evidence" value="ECO:0007669"/>
    <property type="project" value="UniProtKB-KW"/>
</dbReference>
<feature type="domain" description="Rhodanese" evidence="1">
    <location>
        <begin position="258"/>
        <end position="333"/>
    </location>
</feature>
<dbReference type="InterPro" id="IPR050229">
    <property type="entry name" value="GlpE_sulfurtransferase"/>
</dbReference>
<evidence type="ECO:0000259" key="1">
    <source>
        <dbReference type="PROSITE" id="PS50206"/>
    </source>
</evidence>
<dbReference type="SMART" id="SM00450">
    <property type="entry name" value="RHOD"/>
    <property type="match status" value="2"/>
</dbReference>
<evidence type="ECO:0000313" key="2">
    <source>
        <dbReference type="EMBL" id="GAP44677.1"/>
    </source>
</evidence>
<keyword evidence="3" id="KW-1185">Reference proteome</keyword>
<keyword evidence="2" id="KW-0808">Transferase</keyword>
<dbReference type="Pfam" id="PF00581">
    <property type="entry name" value="Rhodanese"/>
    <property type="match status" value="2"/>
</dbReference>
<dbReference type="InterPro" id="IPR036873">
    <property type="entry name" value="Rhodanese-like_dom_sf"/>
</dbReference>
<dbReference type="Gene3D" id="3.40.250.10">
    <property type="entry name" value="Rhodanese-like domain"/>
    <property type="match status" value="2"/>
</dbReference>
<dbReference type="EMBL" id="DF968183">
    <property type="protein sequence ID" value="GAP44677.1"/>
    <property type="molecule type" value="Genomic_DNA"/>
</dbReference>
<gene>
    <name evidence="2" type="ORF">TBC1_12488</name>
</gene>
<sequence length="371" mass="41329">MMKTLKSDRKMNLKNKIMLISIFLTTLFLNTGCSRKEPDKTAEPAATVNESQVLYDYLKKKGDYINSEAAPAIMTAAELYTMLNRNIHLIDLREADQFNEGHIEGAVNVRPENVIDYFENRIDAPYFERVVFLCNRGQLSAYVNGIMRILGCSNTYSVRYGMSGWNTRFAKTGWDQATATFPGNLTMETLNQPAIKGGMPEIATGGMNGFQIARLRAKALLDTAQATFLINYSDIEKAPEKYDVVAYVPADWFGNNMHPAGALNFIPKASLSTEADLKFLSPGKPVAVYCFNGHHSAHAVAWLRMMGYEAYSVIYGANGFMYDLFGKNDKNTPRQWTDMQKNDFPFKSGNAGGGIKEEKKVVVKQTQGGCA</sequence>
<dbReference type="PROSITE" id="PS50206">
    <property type="entry name" value="RHODANESE_3"/>
    <property type="match status" value="2"/>
</dbReference>
<dbReference type="PANTHER" id="PTHR43031">
    <property type="entry name" value="FAD-DEPENDENT OXIDOREDUCTASE"/>
    <property type="match status" value="1"/>
</dbReference>
<dbReference type="PANTHER" id="PTHR43031:SF1">
    <property type="entry name" value="PYRIDINE NUCLEOTIDE-DISULPHIDE OXIDOREDUCTASE"/>
    <property type="match status" value="1"/>
</dbReference>
<dbReference type="Proteomes" id="UP000053091">
    <property type="component" value="Unassembled WGS sequence"/>
</dbReference>
<accession>A0A0S7BUQ4</accession>
<evidence type="ECO:0000313" key="3">
    <source>
        <dbReference type="Proteomes" id="UP000053091"/>
    </source>
</evidence>
<organism evidence="2">
    <name type="scientific">Lentimicrobium saccharophilum</name>
    <dbReference type="NCBI Taxonomy" id="1678841"/>
    <lineage>
        <taxon>Bacteria</taxon>
        <taxon>Pseudomonadati</taxon>
        <taxon>Bacteroidota</taxon>
        <taxon>Bacteroidia</taxon>
        <taxon>Bacteroidales</taxon>
        <taxon>Lentimicrobiaceae</taxon>
        <taxon>Lentimicrobium</taxon>
    </lineage>
</organism>
<dbReference type="SUPFAM" id="SSF52821">
    <property type="entry name" value="Rhodanese/Cell cycle control phosphatase"/>
    <property type="match status" value="2"/>
</dbReference>
<reference evidence="2" key="1">
    <citation type="journal article" date="2015" name="Genome Announc.">
        <title>Draft Genome Sequence of Bacteroidales Strain TBC1, a Novel Isolate from a Methanogenic Wastewater Treatment System.</title>
        <authorList>
            <person name="Tourlousse D.M."/>
            <person name="Matsuura N."/>
            <person name="Sun L."/>
            <person name="Toyonaga M."/>
            <person name="Kuroda K."/>
            <person name="Ohashi A."/>
            <person name="Cruz R."/>
            <person name="Yamaguchi T."/>
            <person name="Sekiguchi Y."/>
        </authorList>
    </citation>
    <scope>NUCLEOTIDE SEQUENCE [LARGE SCALE GENOMIC DNA]</scope>
    <source>
        <strain evidence="2">TBC1</strain>
    </source>
</reference>
<feature type="domain" description="Rhodanese" evidence="1">
    <location>
        <begin position="83"/>
        <end position="174"/>
    </location>
</feature>
<proteinExistence type="predicted"/>
<dbReference type="InterPro" id="IPR001763">
    <property type="entry name" value="Rhodanese-like_dom"/>
</dbReference>
<dbReference type="AlphaFoldDB" id="A0A0S7BUQ4"/>
<name>A0A0S7BUQ4_9BACT</name>
<dbReference type="STRING" id="1678841.TBC1_12488"/>
<dbReference type="CDD" id="cd00158">
    <property type="entry name" value="RHOD"/>
    <property type="match status" value="2"/>
</dbReference>
<protein>
    <submittedName>
        <fullName evidence="2">Rhodanese-related sulfurtransferase</fullName>
    </submittedName>
</protein>